<organism evidence="3 4">
    <name type="scientific">Actinomadura viridis</name>
    <dbReference type="NCBI Taxonomy" id="58110"/>
    <lineage>
        <taxon>Bacteria</taxon>
        <taxon>Bacillati</taxon>
        <taxon>Actinomycetota</taxon>
        <taxon>Actinomycetes</taxon>
        <taxon>Streptosporangiales</taxon>
        <taxon>Thermomonosporaceae</taxon>
        <taxon>Actinomadura</taxon>
    </lineage>
</organism>
<feature type="domain" description="DUF1206" evidence="2">
    <location>
        <begin position="208"/>
        <end position="277"/>
    </location>
</feature>
<dbReference type="RefSeq" id="WP_197010477.1">
    <property type="nucleotide sequence ID" value="NZ_BAABES010000008.1"/>
</dbReference>
<dbReference type="AlphaFoldDB" id="A0A931GPQ6"/>
<feature type="transmembrane region" description="Helical" evidence="1">
    <location>
        <begin position="73"/>
        <end position="94"/>
    </location>
</feature>
<dbReference type="EMBL" id="JADOUA010000001">
    <property type="protein sequence ID" value="MBG6087649.1"/>
    <property type="molecule type" value="Genomic_DNA"/>
</dbReference>
<dbReference type="Pfam" id="PF06724">
    <property type="entry name" value="DUF1206"/>
    <property type="match status" value="3"/>
</dbReference>
<dbReference type="InterPro" id="IPR009597">
    <property type="entry name" value="DUF1206"/>
</dbReference>
<feature type="domain" description="DUF1206" evidence="2">
    <location>
        <begin position="116"/>
        <end position="183"/>
    </location>
</feature>
<feature type="domain" description="DUF1206" evidence="2">
    <location>
        <begin position="32"/>
        <end position="100"/>
    </location>
</feature>
<dbReference type="Proteomes" id="UP000614047">
    <property type="component" value="Unassembled WGS sequence"/>
</dbReference>
<keyword evidence="1" id="KW-1133">Transmembrane helix</keyword>
<keyword evidence="4" id="KW-1185">Reference proteome</keyword>
<feature type="transmembrane region" description="Helical" evidence="1">
    <location>
        <begin position="251"/>
        <end position="272"/>
    </location>
</feature>
<reference evidence="3" key="1">
    <citation type="submission" date="2020-11" db="EMBL/GenBank/DDBJ databases">
        <title>Sequencing the genomes of 1000 actinobacteria strains.</title>
        <authorList>
            <person name="Klenk H.-P."/>
        </authorList>
    </citation>
    <scope>NUCLEOTIDE SEQUENCE</scope>
    <source>
        <strain evidence="3">DSM 43175</strain>
    </source>
</reference>
<evidence type="ECO:0000313" key="3">
    <source>
        <dbReference type="EMBL" id="MBG6087649.1"/>
    </source>
</evidence>
<sequence length="284" mass="29544">MANAAAKVPRTGWRGAGRRTAGHPWFHLLSRVGLAARGVIYLVVGWLAVQIVLGNGGHEADQRGALETVVANPGGIVAVWLVAAGFAGLVLWQFAEARYGRPVPGGHKAHNRAFAFGRGLIYLVGFAGTLGFAIGVGGKSGDQQSQAFTARAMAEPGGRWLVLAVGAGFMAVGTVAIVNAVRRAFLEEFDTARMPAAARRAVVPLGVVGNCARGLVLGGVGVFLGYAAVDFDPRKAKGLDGTLREFAATPAGPWLLAAVAGGLAVFGIYAFFEARWRKVEAVRS</sequence>
<evidence type="ECO:0000313" key="4">
    <source>
        <dbReference type="Proteomes" id="UP000614047"/>
    </source>
</evidence>
<feature type="transmembrane region" description="Helical" evidence="1">
    <location>
        <begin position="158"/>
        <end position="181"/>
    </location>
</feature>
<keyword evidence="1" id="KW-0812">Transmembrane</keyword>
<gene>
    <name evidence="3" type="ORF">IW256_001762</name>
</gene>
<proteinExistence type="predicted"/>
<feature type="transmembrane region" description="Helical" evidence="1">
    <location>
        <begin position="34"/>
        <end position="53"/>
    </location>
</feature>
<feature type="transmembrane region" description="Helical" evidence="1">
    <location>
        <begin position="115"/>
        <end position="138"/>
    </location>
</feature>
<comment type="caution">
    <text evidence="3">The sequence shown here is derived from an EMBL/GenBank/DDBJ whole genome shotgun (WGS) entry which is preliminary data.</text>
</comment>
<protein>
    <recommendedName>
        <fullName evidence="2">DUF1206 domain-containing protein</fullName>
    </recommendedName>
</protein>
<accession>A0A931GPQ6</accession>
<feature type="transmembrane region" description="Helical" evidence="1">
    <location>
        <begin position="202"/>
        <end position="229"/>
    </location>
</feature>
<evidence type="ECO:0000256" key="1">
    <source>
        <dbReference type="SAM" id="Phobius"/>
    </source>
</evidence>
<evidence type="ECO:0000259" key="2">
    <source>
        <dbReference type="Pfam" id="PF06724"/>
    </source>
</evidence>
<name>A0A931GPQ6_9ACTN</name>
<keyword evidence="1" id="KW-0472">Membrane</keyword>